<protein>
    <recommendedName>
        <fullName evidence="4">ABC transporter permease</fullName>
    </recommendedName>
</protein>
<evidence type="ECO:0000313" key="3">
    <source>
        <dbReference type="Proteomes" id="UP000679992"/>
    </source>
</evidence>
<evidence type="ECO:0000313" key="2">
    <source>
        <dbReference type="EMBL" id="GIP52861.1"/>
    </source>
</evidence>
<feature type="transmembrane region" description="Helical" evidence="1">
    <location>
        <begin position="225"/>
        <end position="252"/>
    </location>
</feature>
<reference evidence="2 3" key="1">
    <citation type="submission" date="2021-03" db="EMBL/GenBank/DDBJ databases">
        <title>Antimicrobial resistance genes in bacteria isolated from Japanese honey, and their potential for conferring macrolide and lincosamide resistance in the American foulbrood pathogen Paenibacillus larvae.</title>
        <authorList>
            <person name="Okamoto M."/>
            <person name="Kumagai M."/>
            <person name="Kanamori H."/>
            <person name="Takamatsu D."/>
        </authorList>
    </citation>
    <scope>NUCLEOTIDE SEQUENCE [LARGE SCALE GENOMIC DNA]</scope>
    <source>
        <strain evidence="2 3">J42TS3</strain>
    </source>
</reference>
<name>A0ABQ4MA48_9BACL</name>
<evidence type="ECO:0008006" key="4">
    <source>
        <dbReference type="Google" id="ProtNLM"/>
    </source>
</evidence>
<gene>
    <name evidence="2" type="ORF">J42TS3_18960</name>
</gene>
<feature type="transmembrane region" description="Helical" evidence="1">
    <location>
        <begin position="91"/>
        <end position="112"/>
    </location>
</feature>
<feature type="transmembrane region" description="Helical" evidence="1">
    <location>
        <begin position="485"/>
        <end position="504"/>
    </location>
</feature>
<keyword evidence="1" id="KW-0812">Transmembrane</keyword>
<keyword evidence="1" id="KW-0472">Membrane</keyword>
<feature type="transmembrane region" description="Helical" evidence="1">
    <location>
        <begin position="141"/>
        <end position="161"/>
    </location>
</feature>
<proteinExistence type="predicted"/>
<dbReference type="RefSeq" id="WP_213654571.1">
    <property type="nucleotide sequence ID" value="NZ_BOSL01000005.1"/>
</dbReference>
<sequence length="541" mass="60376">MLRTLSTILNLEASSFANRLIYYVQRLPLIGKRIGDRAYSSRSLKRVTAAAALLLAVLWGFLTSMLYIGLVIYLPVVTLGKDLPQEQQLNIFWHIFSIISFIVAGVTSAKVLEPKRGKYIAVKLMRLPANRYMRSILGYKYVTFFVYLLSAALLFSSLLGAPPSQGILLTAAAVMWRICCEFLHLRLFQQTGHVLVKNNAVVWIVILAGYITAFAPLLLDGSSSWATSLIEALPFSIICIVLGMLAGGYLLFRADYRDAVYAATKRDDPLLDLGRLMSEAQKTSVKAKDSDYSAEMLNDHRKKFENKEGYDYINAIFFSRHKSLIRQPFYKRLAILGAAGAAMILVAFLKPEQAAAISTRIGSLLPTLILVMAFLTVGEQLCKAMFFHCDLKLLRQSFYRQDAPKHFRIRFVRILGMNLLLAALLALVLTLAAMAAGISGEAGLHPDFILLWVSSLALAVFFSVHHLFLYYIFQPYTTELNAKNPFFHLFSGIVSGIFIILINVKPDPVVFSVSAAAVSLLYVAVVLVLIRKYAPQTFRVK</sequence>
<feature type="transmembrane region" description="Helical" evidence="1">
    <location>
        <begin position="47"/>
        <end position="71"/>
    </location>
</feature>
<organism evidence="2 3">
    <name type="scientific">Paenibacillus vini</name>
    <dbReference type="NCBI Taxonomy" id="1476024"/>
    <lineage>
        <taxon>Bacteria</taxon>
        <taxon>Bacillati</taxon>
        <taxon>Bacillota</taxon>
        <taxon>Bacilli</taxon>
        <taxon>Bacillales</taxon>
        <taxon>Paenibacillaceae</taxon>
        <taxon>Paenibacillus</taxon>
    </lineage>
</organism>
<feature type="transmembrane region" description="Helical" evidence="1">
    <location>
        <begin position="167"/>
        <end position="188"/>
    </location>
</feature>
<comment type="caution">
    <text evidence="2">The sequence shown here is derived from an EMBL/GenBank/DDBJ whole genome shotgun (WGS) entry which is preliminary data.</text>
</comment>
<keyword evidence="1" id="KW-1133">Transmembrane helix</keyword>
<feature type="transmembrane region" description="Helical" evidence="1">
    <location>
        <begin position="355"/>
        <end position="377"/>
    </location>
</feature>
<dbReference type="EMBL" id="BOSL01000005">
    <property type="protein sequence ID" value="GIP52861.1"/>
    <property type="molecule type" value="Genomic_DNA"/>
</dbReference>
<feature type="transmembrane region" description="Helical" evidence="1">
    <location>
        <begin position="415"/>
        <end position="437"/>
    </location>
</feature>
<keyword evidence="3" id="KW-1185">Reference proteome</keyword>
<evidence type="ECO:0000256" key="1">
    <source>
        <dbReference type="SAM" id="Phobius"/>
    </source>
</evidence>
<dbReference type="Proteomes" id="UP000679992">
    <property type="component" value="Unassembled WGS sequence"/>
</dbReference>
<feature type="transmembrane region" description="Helical" evidence="1">
    <location>
        <begin position="510"/>
        <end position="530"/>
    </location>
</feature>
<feature type="transmembrane region" description="Helical" evidence="1">
    <location>
        <begin position="329"/>
        <end position="349"/>
    </location>
</feature>
<accession>A0ABQ4MA48</accession>
<feature type="transmembrane region" description="Helical" evidence="1">
    <location>
        <begin position="200"/>
        <end position="219"/>
    </location>
</feature>
<feature type="transmembrane region" description="Helical" evidence="1">
    <location>
        <begin position="449"/>
        <end position="473"/>
    </location>
</feature>